<keyword evidence="6" id="KW-1185">Reference proteome</keyword>
<dbReference type="PANTHER" id="PTHR14879:SF5">
    <property type="entry name" value="RING-TYPE DOMAIN-CONTAINING PROTEIN"/>
    <property type="match status" value="1"/>
</dbReference>
<dbReference type="EMBL" id="JWZT01003185">
    <property type="protein sequence ID" value="KII67440.1"/>
    <property type="molecule type" value="Genomic_DNA"/>
</dbReference>
<sequence length="121" mass="13976">MKNTNFCDITHRGRVDKRNDPNIKISIDFEHKNLDDVEQLEHLEMELKKQFTGKQVSQTIRYVEGQVLRSELQCGICLENDINCTFCPCGHTMSCMGCSELCKVCPICRSSIHYLQKVYLS</sequence>
<dbReference type="Gene3D" id="3.30.40.10">
    <property type="entry name" value="Zinc/RING finger domain, C3HC4 (zinc finger)"/>
    <property type="match status" value="1"/>
</dbReference>
<evidence type="ECO:0000256" key="2">
    <source>
        <dbReference type="ARBA" id="ARBA00022833"/>
    </source>
</evidence>
<dbReference type="SUPFAM" id="SSF57850">
    <property type="entry name" value="RING/U-box"/>
    <property type="match status" value="1"/>
</dbReference>
<protein>
    <submittedName>
        <fullName evidence="5">E3 ubiquitin-protein ligase MYLIP</fullName>
    </submittedName>
</protein>
<dbReference type="InterPro" id="IPR051728">
    <property type="entry name" value="RING-FYVE_E3_ubiquitin-ligase"/>
</dbReference>
<comment type="caution">
    <text evidence="5">The sequence shown here is derived from an EMBL/GenBank/DDBJ whole genome shotgun (WGS) entry which is preliminary data.</text>
</comment>
<dbReference type="InterPro" id="IPR001841">
    <property type="entry name" value="Znf_RING"/>
</dbReference>
<dbReference type="Proteomes" id="UP000031668">
    <property type="component" value="Unassembled WGS sequence"/>
</dbReference>
<evidence type="ECO:0000313" key="5">
    <source>
        <dbReference type="EMBL" id="KII67440.1"/>
    </source>
</evidence>
<keyword evidence="1 3" id="KW-0863">Zinc-finger</keyword>
<evidence type="ECO:0000256" key="3">
    <source>
        <dbReference type="PROSITE-ProRule" id="PRU00175"/>
    </source>
</evidence>
<evidence type="ECO:0000259" key="4">
    <source>
        <dbReference type="PROSITE" id="PS50089"/>
    </source>
</evidence>
<keyword evidence="1 3" id="KW-0479">Metal-binding</keyword>
<dbReference type="PROSITE" id="PS50089">
    <property type="entry name" value="ZF_RING_2"/>
    <property type="match status" value="1"/>
</dbReference>
<dbReference type="AlphaFoldDB" id="A0A0C2MT98"/>
<gene>
    <name evidence="5" type="ORF">RF11_07825</name>
</gene>
<dbReference type="InterPro" id="IPR013083">
    <property type="entry name" value="Znf_RING/FYVE/PHD"/>
</dbReference>
<evidence type="ECO:0000313" key="6">
    <source>
        <dbReference type="Proteomes" id="UP000031668"/>
    </source>
</evidence>
<evidence type="ECO:0000256" key="1">
    <source>
        <dbReference type="ARBA" id="ARBA00022771"/>
    </source>
</evidence>
<dbReference type="GO" id="GO:0008270">
    <property type="term" value="F:zinc ion binding"/>
    <property type="evidence" value="ECO:0007669"/>
    <property type="project" value="UniProtKB-KW"/>
</dbReference>
<dbReference type="Pfam" id="PF13920">
    <property type="entry name" value="zf-C3HC4_3"/>
    <property type="match status" value="1"/>
</dbReference>
<organism evidence="5 6">
    <name type="scientific">Thelohanellus kitauei</name>
    <name type="common">Myxosporean</name>
    <dbReference type="NCBI Taxonomy" id="669202"/>
    <lineage>
        <taxon>Eukaryota</taxon>
        <taxon>Metazoa</taxon>
        <taxon>Cnidaria</taxon>
        <taxon>Myxozoa</taxon>
        <taxon>Myxosporea</taxon>
        <taxon>Bivalvulida</taxon>
        <taxon>Platysporina</taxon>
        <taxon>Myxobolidae</taxon>
        <taxon>Thelohanellus</taxon>
    </lineage>
</organism>
<dbReference type="OrthoDB" id="10037309at2759"/>
<dbReference type="PANTHER" id="PTHR14879">
    <property type="entry name" value="CASPASE REGULATOR, RING FINGER DOMAIN-CONTAINING"/>
    <property type="match status" value="1"/>
</dbReference>
<keyword evidence="2" id="KW-0862">Zinc</keyword>
<proteinExistence type="predicted"/>
<accession>A0A0C2MT98</accession>
<feature type="domain" description="RING-type" evidence="4">
    <location>
        <begin position="74"/>
        <end position="109"/>
    </location>
</feature>
<reference evidence="5 6" key="1">
    <citation type="journal article" date="2014" name="Genome Biol. Evol.">
        <title>The genome of the myxosporean Thelohanellus kitauei shows adaptations to nutrient acquisition within its fish host.</title>
        <authorList>
            <person name="Yang Y."/>
            <person name="Xiong J."/>
            <person name="Zhou Z."/>
            <person name="Huo F."/>
            <person name="Miao W."/>
            <person name="Ran C."/>
            <person name="Liu Y."/>
            <person name="Zhang J."/>
            <person name="Feng J."/>
            <person name="Wang M."/>
            <person name="Wang M."/>
            <person name="Wang L."/>
            <person name="Yao B."/>
        </authorList>
    </citation>
    <scope>NUCLEOTIDE SEQUENCE [LARGE SCALE GENOMIC DNA]</scope>
    <source>
        <strain evidence="5">Wuqing</strain>
    </source>
</reference>
<name>A0A0C2MT98_THEKT</name>